<proteinExistence type="predicted"/>
<protein>
    <submittedName>
        <fullName evidence="1">Uncharacterized protein</fullName>
    </submittedName>
</protein>
<reference evidence="1" key="1">
    <citation type="submission" date="2023-03" db="EMBL/GenBank/DDBJ databases">
        <title>MT1 and MT2 Draft Genomes of Novel Species.</title>
        <authorList>
            <person name="Venkateswaran K."/>
        </authorList>
    </citation>
    <scope>NUCLEOTIDE SEQUENCE</scope>
    <source>
        <strain evidence="1">F6_3S_P_1C</strain>
    </source>
</reference>
<evidence type="ECO:0000313" key="2">
    <source>
        <dbReference type="Proteomes" id="UP001174205"/>
    </source>
</evidence>
<comment type="caution">
    <text evidence="1">The sequence shown here is derived from an EMBL/GenBank/DDBJ whole genome shotgun (WGS) entry which is preliminary data.</text>
</comment>
<evidence type="ECO:0000313" key="1">
    <source>
        <dbReference type="EMBL" id="MDN4600744.1"/>
    </source>
</evidence>
<accession>A0ABT8J6N7</accession>
<keyword evidence="2" id="KW-1185">Reference proteome</keyword>
<dbReference type="RefSeq" id="WP_301245383.1">
    <property type="nucleotide sequence ID" value="NZ_JAROCD010000003.1"/>
</dbReference>
<name>A0ABT8J6N7_9BACL</name>
<dbReference type="EMBL" id="JAROCD010000003">
    <property type="protein sequence ID" value="MDN4600744.1"/>
    <property type="molecule type" value="Genomic_DNA"/>
</dbReference>
<dbReference type="Proteomes" id="UP001174205">
    <property type="component" value="Unassembled WGS sequence"/>
</dbReference>
<organism evidence="1 2">
    <name type="scientific">Paenibacillus vandeheii</name>
    <dbReference type="NCBI Taxonomy" id="3035917"/>
    <lineage>
        <taxon>Bacteria</taxon>
        <taxon>Bacillati</taxon>
        <taxon>Bacillota</taxon>
        <taxon>Bacilli</taxon>
        <taxon>Bacillales</taxon>
        <taxon>Paenibacillaceae</taxon>
        <taxon>Paenibacillus</taxon>
    </lineage>
</organism>
<sequence length="250" mass="29000">MKVSDIEGFVDGIIQFVKFTQPEFMDSIAKGQLYMNNINYFVELENRTKLKGQGDRYDGGNVIREIDFKLLDDDTQGVVLEGITPEAIIRDYSFSRIPIYCMTALKGSDFIVVDESTKSYIVKPHFTEEVKELMLSSFGSKAVIIDSFPFKESVENHFRSNNISYVARLVNYTDFNHNGAERLLNYQNRNIESIFTKDLFFKHQKEFRIALDEIETEEPIVINIEDFDENSILCMDTCDFFDEFAIEVLK</sequence>
<gene>
    <name evidence="1" type="ORF">P5G61_05865</name>
</gene>